<protein>
    <submittedName>
        <fullName evidence="1">Uncharacterized protein</fullName>
    </submittedName>
</protein>
<dbReference type="InParanoid" id="G4Z350"/>
<dbReference type="EMBL" id="JH159153">
    <property type="protein sequence ID" value="EGZ20079.1"/>
    <property type="molecule type" value="Genomic_DNA"/>
</dbReference>
<proteinExistence type="predicted"/>
<keyword evidence="2" id="KW-1185">Reference proteome</keyword>
<name>G4Z350_PHYSP</name>
<accession>G4Z350</accession>
<evidence type="ECO:0000313" key="1">
    <source>
        <dbReference type="EMBL" id="EGZ20079.1"/>
    </source>
</evidence>
<gene>
    <name evidence="1" type="ORF">PHYSODRAFT_264549</name>
</gene>
<reference evidence="1 2" key="1">
    <citation type="journal article" date="2006" name="Science">
        <title>Phytophthora genome sequences uncover evolutionary origins and mechanisms of pathogenesis.</title>
        <authorList>
            <person name="Tyler B.M."/>
            <person name="Tripathy S."/>
            <person name="Zhang X."/>
            <person name="Dehal P."/>
            <person name="Jiang R.H."/>
            <person name="Aerts A."/>
            <person name="Arredondo F.D."/>
            <person name="Baxter L."/>
            <person name="Bensasson D."/>
            <person name="Beynon J.L."/>
            <person name="Chapman J."/>
            <person name="Damasceno C.M."/>
            <person name="Dorrance A.E."/>
            <person name="Dou D."/>
            <person name="Dickerman A.W."/>
            <person name="Dubchak I.L."/>
            <person name="Garbelotto M."/>
            <person name="Gijzen M."/>
            <person name="Gordon S.G."/>
            <person name="Govers F."/>
            <person name="Grunwald N.J."/>
            <person name="Huang W."/>
            <person name="Ivors K.L."/>
            <person name="Jones R.W."/>
            <person name="Kamoun S."/>
            <person name="Krampis K."/>
            <person name="Lamour K.H."/>
            <person name="Lee M.K."/>
            <person name="McDonald W.H."/>
            <person name="Medina M."/>
            <person name="Meijer H.J."/>
            <person name="Nordberg E.K."/>
            <person name="Maclean D.J."/>
            <person name="Ospina-Giraldo M.D."/>
            <person name="Morris P.F."/>
            <person name="Phuntumart V."/>
            <person name="Putnam N.H."/>
            <person name="Rash S."/>
            <person name="Rose J.K."/>
            <person name="Sakihama Y."/>
            <person name="Salamov A.A."/>
            <person name="Savidor A."/>
            <person name="Scheuring C.F."/>
            <person name="Smith B.M."/>
            <person name="Sobral B.W."/>
            <person name="Terry A."/>
            <person name="Torto-Alalibo T.A."/>
            <person name="Win J."/>
            <person name="Xu Z."/>
            <person name="Zhang H."/>
            <person name="Grigoriev I.V."/>
            <person name="Rokhsar D.S."/>
            <person name="Boore J.L."/>
        </authorList>
    </citation>
    <scope>NUCLEOTIDE SEQUENCE [LARGE SCALE GENOMIC DNA]</scope>
    <source>
        <strain evidence="1 2">P6497</strain>
    </source>
</reference>
<dbReference type="KEGG" id="psoj:PHYSODRAFT_264549"/>
<dbReference type="RefSeq" id="XP_009522796.1">
    <property type="nucleotide sequence ID" value="XM_009524501.1"/>
</dbReference>
<dbReference type="Proteomes" id="UP000002640">
    <property type="component" value="Unassembled WGS sequence"/>
</dbReference>
<organism evidence="1 2">
    <name type="scientific">Phytophthora sojae (strain P6497)</name>
    <name type="common">Soybean stem and root rot agent</name>
    <name type="synonym">Phytophthora megasperma f. sp. glycines</name>
    <dbReference type="NCBI Taxonomy" id="1094619"/>
    <lineage>
        <taxon>Eukaryota</taxon>
        <taxon>Sar</taxon>
        <taxon>Stramenopiles</taxon>
        <taxon>Oomycota</taxon>
        <taxon>Peronosporomycetes</taxon>
        <taxon>Peronosporales</taxon>
        <taxon>Peronosporaceae</taxon>
        <taxon>Phytophthora</taxon>
    </lineage>
</organism>
<evidence type="ECO:0000313" key="2">
    <source>
        <dbReference type="Proteomes" id="UP000002640"/>
    </source>
</evidence>
<dbReference type="AlphaFoldDB" id="G4Z350"/>
<sequence length="201" mass="21463">MPPPCLLPEAAAMPNSDAIPEAAAMPETDDVPEAIAIPEAAAMPEDPIMPDSDTTPETADILDPDVVPQDSIMAVSAVSAVSAITVNVIRDATMDAMNVTPDMAGAVAMLAAPNKFKMVNMPASPLPPNTDGHTHGFEQAPTYSMLPFQYDRFSCGPRPAWHGRNICGPQLGRLELHDPVPRPPDEDAISIRYQRNMLAIE</sequence>
<dbReference type="GeneID" id="20639622"/>
<feature type="non-terminal residue" evidence="1">
    <location>
        <position position="201"/>
    </location>
</feature>